<evidence type="ECO:0000256" key="2">
    <source>
        <dbReference type="SAM" id="Phobius"/>
    </source>
</evidence>
<name>A0A151MYV8_ALLMI</name>
<dbReference type="CDD" id="cd00098">
    <property type="entry name" value="IgC1"/>
    <property type="match status" value="2"/>
</dbReference>
<dbReference type="Gene3D" id="2.60.40.10">
    <property type="entry name" value="Immunoglobulins"/>
    <property type="match status" value="7"/>
</dbReference>
<dbReference type="STRING" id="8496.A0A151MYV8"/>
<comment type="caution">
    <text evidence="4">The sequence shown here is derived from an EMBL/GenBank/DDBJ whole genome shotgun (WGS) entry which is preliminary data.</text>
</comment>
<dbReference type="PROSITE" id="PS50835">
    <property type="entry name" value="IG_LIKE"/>
    <property type="match status" value="6"/>
</dbReference>
<dbReference type="InterPro" id="IPR050380">
    <property type="entry name" value="Immune_Resp_Modulators"/>
</dbReference>
<keyword evidence="2" id="KW-0812">Transmembrane</keyword>
<feature type="domain" description="Ig-like" evidence="3">
    <location>
        <begin position="214"/>
        <end position="310"/>
    </location>
</feature>
<keyword evidence="2" id="KW-1133">Transmembrane helix</keyword>
<evidence type="ECO:0000259" key="3">
    <source>
        <dbReference type="PROSITE" id="PS50835"/>
    </source>
</evidence>
<dbReference type="AlphaFoldDB" id="A0A151MYV8"/>
<dbReference type="PROSITE" id="PS00290">
    <property type="entry name" value="IG_MHC"/>
    <property type="match status" value="4"/>
</dbReference>
<feature type="transmembrane region" description="Helical" evidence="2">
    <location>
        <begin position="763"/>
        <end position="787"/>
    </location>
</feature>
<dbReference type="PANTHER" id="PTHR23411">
    <property type="entry name" value="TAPASIN"/>
    <property type="match status" value="1"/>
</dbReference>
<dbReference type="InterPro" id="IPR036179">
    <property type="entry name" value="Ig-like_dom_sf"/>
</dbReference>
<gene>
    <name evidence="4" type="ORF">Y1Q_0005950</name>
</gene>
<feature type="domain" description="Ig-like" evidence="3">
    <location>
        <begin position="425"/>
        <end position="517"/>
    </location>
</feature>
<proteinExistence type="predicted"/>
<organism evidence="4 5">
    <name type="scientific">Alligator mississippiensis</name>
    <name type="common">American alligator</name>
    <dbReference type="NCBI Taxonomy" id="8496"/>
    <lineage>
        <taxon>Eukaryota</taxon>
        <taxon>Metazoa</taxon>
        <taxon>Chordata</taxon>
        <taxon>Craniata</taxon>
        <taxon>Vertebrata</taxon>
        <taxon>Euteleostomi</taxon>
        <taxon>Archelosauria</taxon>
        <taxon>Archosauria</taxon>
        <taxon>Crocodylia</taxon>
        <taxon>Alligatoridae</taxon>
        <taxon>Alligatorinae</taxon>
        <taxon>Alligator</taxon>
    </lineage>
</organism>
<evidence type="ECO:0000313" key="5">
    <source>
        <dbReference type="Proteomes" id="UP000050525"/>
    </source>
</evidence>
<dbReference type="InterPro" id="IPR013783">
    <property type="entry name" value="Ig-like_fold"/>
</dbReference>
<dbReference type="SMART" id="SM00407">
    <property type="entry name" value="IGc1"/>
    <property type="match status" value="5"/>
</dbReference>
<protein>
    <recommendedName>
        <fullName evidence="3">Ig-like domain-containing protein</fullName>
    </recommendedName>
</protein>
<dbReference type="EMBL" id="AKHW03004519">
    <property type="protein sequence ID" value="KYO29702.1"/>
    <property type="molecule type" value="Genomic_DNA"/>
</dbReference>
<dbReference type="InterPro" id="IPR007110">
    <property type="entry name" value="Ig-like_dom"/>
</dbReference>
<keyword evidence="1" id="KW-0393">Immunoglobulin domain</keyword>
<keyword evidence="5" id="KW-1185">Reference proteome</keyword>
<feature type="domain" description="Ig-like" evidence="3">
    <location>
        <begin position="104"/>
        <end position="202"/>
    </location>
</feature>
<evidence type="ECO:0000256" key="1">
    <source>
        <dbReference type="ARBA" id="ARBA00023319"/>
    </source>
</evidence>
<feature type="domain" description="Ig-like" evidence="3">
    <location>
        <begin position="628"/>
        <end position="728"/>
    </location>
</feature>
<feature type="domain" description="Ig-like" evidence="3">
    <location>
        <begin position="319"/>
        <end position="416"/>
    </location>
</feature>
<evidence type="ECO:0000313" key="4">
    <source>
        <dbReference type="EMBL" id="KYO29702.1"/>
    </source>
</evidence>
<dbReference type="InterPro" id="IPR003597">
    <property type="entry name" value="Ig_C1-set"/>
</dbReference>
<dbReference type="Pfam" id="PF07654">
    <property type="entry name" value="C1-set"/>
    <property type="match status" value="6"/>
</dbReference>
<sequence length="790" mass="88611">MVSCCTSKIENAKTETVIACLVDDYFPEPVSISWNSGQITKEAKFFPAVQSKNERYTKTSQLTIPSSSLQSSSSYQCNVEHKLSGKNISKSFPADLCAEKTAEPQVRILPPSCEDSSTEKPLELICLFLNLGPGKANVEWFVNGVKDKTYSLNVDRVDDANGLNVGYNRIKLTKQAWDNENVYTCKVTHPKIAGGYMMYNTSKCSACLINFPYPSIYITKPSYEDVLANTGLVTCLVLASDLSGADIKWEVDGRKSPNGNTGRIQTHNNGTQTRLSSHQVTLKQWNSISTFTCKVKVPCYEEMKEQVAMSEKNVQRKTPSVTISRAYREDASGNRVAILLICEVSGFSPKEISISWQKNNAQEPKSHYNNGPVYGNDLYSTESILKVDKGEGPAIYTCVVQHPTLKTPDKVTANVSFDFLEPAPPQVTVSHAPDIGGHEKLTCFTTGFYPKDIDIYWMVKKEMQNCTFKSPLVALADGKFQQTCELLISAEDWSTVDTYTCIVTHSSLTGILEKTLRSTGWQISAANSSLIEPPSLRELFVNKTAAVTCKTQLVNASIQWMMNEQPMDLRAVRSEEPEKQNVSTWIQSWLQVNLSEWNSTKKVSCLITSNQEERKLDISLNHGPWKAPSTYLLPASSDTAYKDQSLTLFCIIKDFYPKDVSVWWQKDEVPIDMDRQPQNDHPSCDHQSQRCSLVSKLEVSRTEWLLGTTYTCLVAHMSSEVILERSVNAYTDSWDCSIMNFSLCGFRDDNEDDYTELDDGNCVWTTVSTFIALFLVMLFYSGFVTFIKVK</sequence>
<feature type="domain" description="Ig-like" evidence="3">
    <location>
        <begin position="1"/>
        <end position="89"/>
    </location>
</feature>
<dbReference type="Proteomes" id="UP000050525">
    <property type="component" value="Unassembled WGS sequence"/>
</dbReference>
<reference evidence="4 5" key="1">
    <citation type="journal article" date="2012" name="Genome Biol.">
        <title>Sequencing three crocodilian genomes to illuminate the evolution of archosaurs and amniotes.</title>
        <authorList>
            <person name="St John J.A."/>
            <person name="Braun E.L."/>
            <person name="Isberg S.R."/>
            <person name="Miles L.G."/>
            <person name="Chong A.Y."/>
            <person name="Gongora J."/>
            <person name="Dalzell P."/>
            <person name="Moran C."/>
            <person name="Bed'hom B."/>
            <person name="Abzhanov A."/>
            <person name="Burgess S.C."/>
            <person name="Cooksey A.M."/>
            <person name="Castoe T.A."/>
            <person name="Crawford N.G."/>
            <person name="Densmore L.D."/>
            <person name="Drew J.C."/>
            <person name="Edwards S.V."/>
            <person name="Faircloth B.C."/>
            <person name="Fujita M.K."/>
            <person name="Greenwold M.J."/>
            <person name="Hoffmann F.G."/>
            <person name="Howard J.M."/>
            <person name="Iguchi T."/>
            <person name="Janes D.E."/>
            <person name="Khan S.Y."/>
            <person name="Kohno S."/>
            <person name="de Koning A.J."/>
            <person name="Lance S.L."/>
            <person name="McCarthy F.M."/>
            <person name="McCormack J.E."/>
            <person name="Merchant M.E."/>
            <person name="Peterson D.G."/>
            <person name="Pollock D.D."/>
            <person name="Pourmand N."/>
            <person name="Raney B.J."/>
            <person name="Roessler K.A."/>
            <person name="Sanford J.R."/>
            <person name="Sawyer R.H."/>
            <person name="Schmidt C.J."/>
            <person name="Triplett E.W."/>
            <person name="Tuberville T.D."/>
            <person name="Venegas-Anaya M."/>
            <person name="Howard J.T."/>
            <person name="Jarvis E.D."/>
            <person name="Guillette L.J.Jr."/>
            <person name="Glenn T.C."/>
            <person name="Green R.E."/>
            <person name="Ray D.A."/>
        </authorList>
    </citation>
    <scope>NUCLEOTIDE SEQUENCE [LARGE SCALE GENOMIC DNA]</scope>
    <source>
        <strain evidence="4">KSC_2009_1</strain>
    </source>
</reference>
<accession>A0A151MYV8</accession>
<dbReference type="SUPFAM" id="SSF48726">
    <property type="entry name" value="Immunoglobulin"/>
    <property type="match status" value="7"/>
</dbReference>
<dbReference type="InterPro" id="IPR003006">
    <property type="entry name" value="Ig/MHC_CS"/>
</dbReference>
<keyword evidence="2" id="KW-0472">Membrane</keyword>